<proteinExistence type="predicted"/>
<evidence type="ECO:0000313" key="1">
    <source>
        <dbReference type="EMBL" id="GIJ64575.1"/>
    </source>
</evidence>
<gene>
    <name evidence="1" type="ORF">Vau01_120910</name>
</gene>
<dbReference type="AlphaFoldDB" id="A0A8J3ZM94"/>
<keyword evidence="2" id="KW-1185">Reference proteome</keyword>
<dbReference type="InterPro" id="IPR053780">
    <property type="entry name" value="Gp66-like"/>
</dbReference>
<dbReference type="NCBIfam" id="NF045478">
    <property type="entry name" value="XF1762_fam"/>
    <property type="match status" value="1"/>
</dbReference>
<comment type="caution">
    <text evidence="1">The sequence shown here is derived from an EMBL/GenBank/DDBJ whole genome shotgun (WGS) entry which is preliminary data.</text>
</comment>
<dbReference type="RefSeq" id="WP_204013529.1">
    <property type="nucleotide sequence ID" value="NZ_BOPG01000121.1"/>
</dbReference>
<evidence type="ECO:0000313" key="2">
    <source>
        <dbReference type="Proteomes" id="UP000612585"/>
    </source>
</evidence>
<sequence length="149" mass="16033">MGLRLVPVTFAQACGFVEDWHRHHRPPRGHKFSVGVASGDVLVGVAMVGRPVARLLDDGHTLEVVRVATDASTNACSKLYAACWAAAKALGYRRLVTYTQAGESGASLRAAGWQVVAHLPPAPGWSRPSRPRIDHGTAGIARRRWHAPT</sequence>
<organism evidence="1 2">
    <name type="scientific">Virgisporangium aurantiacum</name>
    <dbReference type="NCBI Taxonomy" id="175570"/>
    <lineage>
        <taxon>Bacteria</taxon>
        <taxon>Bacillati</taxon>
        <taxon>Actinomycetota</taxon>
        <taxon>Actinomycetes</taxon>
        <taxon>Micromonosporales</taxon>
        <taxon>Micromonosporaceae</taxon>
        <taxon>Virgisporangium</taxon>
    </lineage>
</organism>
<reference evidence="1" key="1">
    <citation type="submission" date="2021-01" db="EMBL/GenBank/DDBJ databases">
        <title>Whole genome shotgun sequence of Virgisporangium aurantiacum NBRC 16421.</title>
        <authorList>
            <person name="Komaki H."/>
            <person name="Tamura T."/>
        </authorList>
    </citation>
    <scope>NUCLEOTIDE SEQUENCE</scope>
    <source>
        <strain evidence="1">NBRC 16421</strain>
    </source>
</reference>
<accession>A0A8J3ZM94</accession>
<dbReference type="EMBL" id="BOPG01000121">
    <property type="protein sequence ID" value="GIJ64575.1"/>
    <property type="molecule type" value="Genomic_DNA"/>
</dbReference>
<dbReference type="SUPFAM" id="SSF55729">
    <property type="entry name" value="Acyl-CoA N-acyltransferases (Nat)"/>
    <property type="match status" value="1"/>
</dbReference>
<dbReference type="InterPro" id="IPR016181">
    <property type="entry name" value="Acyl_CoA_acyltransferase"/>
</dbReference>
<protein>
    <submittedName>
        <fullName evidence="1">Uncharacterized protein</fullName>
    </submittedName>
</protein>
<dbReference type="Proteomes" id="UP000612585">
    <property type="component" value="Unassembled WGS sequence"/>
</dbReference>
<name>A0A8J3ZM94_9ACTN</name>